<reference evidence="1" key="1">
    <citation type="submission" date="2022-08" db="EMBL/GenBank/DDBJ databases">
        <title>Genome Sequence of Lecanicillium fungicola.</title>
        <authorList>
            <person name="Buettner E."/>
        </authorList>
    </citation>
    <scope>NUCLEOTIDE SEQUENCE</scope>
    <source>
        <strain evidence="1">Babe33</strain>
    </source>
</reference>
<keyword evidence="2" id="KW-1185">Reference proteome</keyword>
<proteinExistence type="predicted"/>
<dbReference type="EMBL" id="JANJQO010000096">
    <property type="protein sequence ID" value="KAJ2982046.1"/>
    <property type="molecule type" value="Genomic_DNA"/>
</dbReference>
<dbReference type="Proteomes" id="UP001143910">
    <property type="component" value="Unassembled WGS sequence"/>
</dbReference>
<evidence type="ECO:0000313" key="1">
    <source>
        <dbReference type="EMBL" id="KAJ2982046.1"/>
    </source>
</evidence>
<comment type="caution">
    <text evidence="1">The sequence shown here is derived from an EMBL/GenBank/DDBJ whole genome shotgun (WGS) entry which is preliminary data.</text>
</comment>
<sequence>MVDNFKCSWQNTAKLQRATRDSRLPKEWLLDLPPNASRKNVMAVPYECGIMTAKELEMTEKDAVELLSLLASGSLTSYELTLAFCKRAAIAQQLAFWFEEALQRARELDAYYQSHGTVIGPFHGLPISVKNQFNVKDKEVYTGFVDWVGGIAKEDSPNVKFVREAGAILFCQTNAPQGLQALETVNNITGRTLNGFNLELSPGGSSGGESALVSFCGSPMGLAADGGGSTRVPAACTGLVGMKCTSNRIPATGSRAPMNGLDSTPYAFGPVCRSVRDNLYYIKSILQTEPWKQEPYLVPIPWREVSPKSPITIGFFVDDGVAKPHPPVISALKRLVSRLETQTGFRVIKWKPFEHSRGYEIYRRLIYPDGGDENDATMTRSGEPVLPLTEWITKPEIVGRLSIEKLWELNVARENYRQEYLTHWKEADKVPDVLICPVAPWAAARHDTSRYWGYSAIYNFLDYPACAVPTGIFVDPGNKEHARDTLYTPRENEFDAYISGLYDEHGPEGYEGAPIGVQIVGRKWDDELVMDVAGRIEALIKEEPLVP</sequence>
<gene>
    <name evidence="1" type="ORF">NQ176_g1644</name>
</gene>
<name>A0ACC1NU87_9HYPO</name>
<accession>A0ACC1NU87</accession>
<protein>
    <submittedName>
        <fullName evidence="1">Uncharacterized protein</fullName>
    </submittedName>
</protein>
<evidence type="ECO:0000313" key="2">
    <source>
        <dbReference type="Proteomes" id="UP001143910"/>
    </source>
</evidence>
<organism evidence="1 2">
    <name type="scientific">Zarea fungicola</name>
    <dbReference type="NCBI Taxonomy" id="93591"/>
    <lineage>
        <taxon>Eukaryota</taxon>
        <taxon>Fungi</taxon>
        <taxon>Dikarya</taxon>
        <taxon>Ascomycota</taxon>
        <taxon>Pezizomycotina</taxon>
        <taxon>Sordariomycetes</taxon>
        <taxon>Hypocreomycetidae</taxon>
        <taxon>Hypocreales</taxon>
        <taxon>Cordycipitaceae</taxon>
        <taxon>Zarea</taxon>
    </lineage>
</organism>